<keyword evidence="2" id="KW-0521">NADP</keyword>
<dbReference type="STRING" id="112090.W4G344"/>
<dbReference type="InterPro" id="IPR011147">
    <property type="entry name" value="Bifunc_Aspkin/hSer_DH"/>
</dbReference>
<dbReference type="SUPFAM" id="SSF55347">
    <property type="entry name" value="Glyceraldehyde-3-phosphate dehydrogenase-like, C-terminal domain"/>
    <property type="match status" value="1"/>
</dbReference>
<dbReference type="EC" id="1.1.1.3" evidence="1"/>
<proteinExistence type="predicted"/>
<dbReference type="GeneID" id="20813414"/>
<organism evidence="6">
    <name type="scientific">Aphanomyces astaci</name>
    <name type="common">Crayfish plague agent</name>
    <dbReference type="NCBI Taxonomy" id="112090"/>
    <lineage>
        <taxon>Eukaryota</taxon>
        <taxon>Sar</taxon>
        <taxon>Stramenopiles</taxon>
        <taxon>Oomycota</taxon>
        <taxon>Saprolegniomycetes</taxon>
        <taxon>Saprolegniales</taxon>
        <taxon>Verrucalvaceae</taxon>
        <taxon>Aphanomyces</taxon>
    </lineage>
</organism>
<dbReference type="VEuPathDB" id="FungiDB:H257_11418"/>
<dbReference type="RefSeq" id="XP_009836635.1">
    <property type="nucleotide sequence ID" value="XM_009838333.1"/>
</dbReference>
<dbReference type="InterPro" id="IPR036291">
    <property type="entry name" value="NAD(P)-bd_dom_sf"/>
</dbReference>
<dbReference type="UniPathway" id="UPA00050">
    <property type="reaction ID" value="UER00063"/>
</dbReference>
<dbReference type="EMBL" id="KI913147">
    <property type="protein sequence ID" value="ETV73697.1"/>
    <property type="molecule type" value="Genomic_DNA"/>
</dbReference>
<dbReference type="GO" id="GO:0009088">
    <property type="term" value="P:threonine biosynthetic process"/>
    <property type="evidence" value="ECO:0007669"/>
    <property type="project" value="UniProtKB-UniPathway"/>
</dbReference>
<name>W4G344_APHAT</name>
<feature type="domain" description="Homoserine dehydrogenase catalytic" evidence="5">
    <location>
        <begin position="232"/>
        <end position="427"/>
    </location>
</feature>
<evidence type="ECO:0000256" key="4">
    <source>
        <dbReference type="SAM" id="SignalP"/>
    </source>
</evidence>
<dbReference type="EMBL" id="KI913147">
    <property type="protein sequence ID" value="ETV73698.1"/>
    <property type="molecule type" value="Genomic_DNA"/>
</dbReference>
<dbReference type="EMBL" id="KI913147">
    <property type="protein sequence ID" value="ETV73696.1"/>
    <property type="molecule type" value="Genomic_DNA"/>
</dbReference>
<dbReference type="Gene3D" id="3.40.50.720">
    <property type="entry name" value="NAD(P)-binding Rossmann-like Domain"/>
    <property type="match status" value="1"/>
</dbReference>
<evidence type="ECO:0000259" key="5">
    <source>
        <dbReference type="Pfam" id="PF00742"/>
    </source>
</evidence>
<dbReference type="PANTHER" id="PTHR43070">
    <property type="match status" value="1"/>
</dbReference>
<dbReference type="GO" id="GO:0004412">
    <property type="term" value="F:homoserine dehydrogenase activity"/>
    <property type="evidence" value="ECO:0007669"/>
    <property type="project" value="UniProtKB-EC"/>
</dbReference>
<dbReference type="PANTHER" id="PTHR43070:SF3">
    <property type="entry name" value="HOMOSERINE DEHYDROGENASE"/>
    <property type="match status" value="1"/>
</dbReference>
<dbReference type="RefSeq" id="XP_009836634.1">
    <property type="nucleotide sequence ID" value="XM_009838332.1"/>
</dbReference>
<reference evidence="6" key="1">
    <citation type="submission" date="2013-12" db="EMBL/GenBank/DDBJ databases">
        <title>The Genome Sequence of Aphanomyces astaci APO3.</title>
        <authorList>
            <consortium name="The Broad Institute Genomics Platform"/>
            <person name="Russ C."/>
            <person name="Tyler B."/>
            <person name="van West P."/>
            <person name="Dieguez-Uribeondo J."/>
            <person name="Young S.K."/>
            <person name="Zeng Q."/>
            <person name="Gargeya S."/>
            <person name="Fitzgerald M."/>
            <person name="Abouelleil A."/>
            <person name="Alvarado L."/>
            <person name="Chapman S.B."/>
            <person name="Gainer-Dewar J."/>
            <person name="Goldberg J."/>
            <person name="Griggs A."/>
            <person name="Gujja S."/>
            <person name="Hansen M."/>
            <person name="Howarth C."/>
            <person name="Imamovic A."/>
            <person name="Ireland A."/>
            <person name="Larimer J."/>
            <person name="McCowan C."/>
            <person name="Murphy C."/>
            <person name="Pearson M."/>
            <person name="Poon T.W."/>
            <person name="Priest M."/>
            <person name="Roberts A."/>
            <person name="Saif S."/>
            <person name="Shea T."/>
            <person name="Sykes S."/>
            <person name="Wortman J."/>
            <person name="Nusbaum C."/>
            <person name="Birren B."/>
        </authorList>
    </citation>
    <scope>NUCLEOTIDE SEQUENCE [LARGE SCALE GENOMIC DNA]</scope>
    <source>
        <strain evidence="6">APO3</strain>
    </source>
</reference>
<dbReference type="Pfam" id="PF00742">
    <property type="entry name" value="Homoserine_dh"/>
    <property type="match status" value="1"/>
</dbReference>
<feature type="chain" id="PRO_5007734973" description="homoserine dehydrogenase" evidence="4">
    <location>
        <begin position="24"/>
        <end position="441"/>
    </location>
</feature>
<dbReference type="SUPFAM" id="SSF51735">
    <property type="entry name" value="NAD(P)-binding Rossmann-fold domains"/>
    <property type="match status" value="1"/>
</dbReference>
<gene>
    <name evidence="6" type="ORF">H257_11418</name>
</gene>
<dbReference type="RefSeq" id="XP_009836632.1">
    <property type="nucleotide sequence ID" value="XM_009838330.1"/>
</dbReference>
<dbReference type="Gene3D" id="3.30.360.10">
    <property type="entry name" value="Dihydrodipicolinate Reductase, domain 2"/>
    <property type="match status" value="1"/>
</dbReference>
<evidence type="ECO:0000256" key="2">
    <source>
        <dbReference type="ARBA" id="ARBA00022857"/>
    </source>
</evidence>
<evidence type="ECO:0000256" key="3">
    <source>
        <dbReference type="ARBA" id="ARBA00023002"/>
    </source>
</evidence>
<feature type="signal peptide" evidence="4">
    <location>
        <begin position="1"/>
        <end position="23"/>
    </location>
</feature>
<dbReference type="AlphaFoldDB" id="W4G344"/>
<dbReference type="InterPro" id="IPR001342">
    <property type="entry name" value="HDH_cat"/>
</dbReference>
<accession>W4G344</accession>
<evidence type="ECO:0000313" key="6">
    <source>
        <dbReference type="EMBL" id="ETV73696.1"/>
    </source>
</evidence>
<keyword evidence="3" id="KW-0560">Oxidoreductase</keyword>
<protein>
    <recommendedName>
        <fullName evidence="1">homoserine dehydrogenase</fullName>
        <ecNumber evidence="1">1.1.1.3</ecNumber>
    </recommendedName>
</protein>
<sequence>MWTQWLWAVGCVVLGLLLQTALHDQHPHPGQTMCDARKLGLVVIGDHGSLGRGLLHALDTSSQAEFCGASVHIAAIGGDRGYIKHPHGLSWDHIRTLLNHTTIFHGSGLQQGDVTVAHRPMDDETSEQVEVDADDDGDDFQRRDKLRDVLGDLAAFGHYDKFIVVDCTSTASPSHVEDLALAKSLGMGLVLANIHVVAGPWATYASLVLDTTTKTKQSSLVAFEATVGKGLPVLSTIRRLQASGDHVTLVHGTFSDAVGHVLAEMEAGNSFGDAVTTVYENGWTDDDPRDDLTGLVLARKAVVISRHLGKQVAVKDVVVEGLIPRHMLNGTVASFFNVVGDLNEEFKAKGADAKANGNKLVFVAKISDGGGQVRIGLQSVDHTHSLHASQHGDSVVEIQTTNFPHGILVQVAKPDATGTVAAIVADIASLSCILFRRCNIP</sequence>
<dbReference type="OrthoDB" id="67851at2759"/>
<evidence type="ECO:0000256" key="1">
    <source>
        <dbReference type="ARBA" id="ARBA00013213"/>
    </source>
</evidence>
<keyword evidence="4" id="KW-0732">Signal</keyword>
<dbReference type="UniPathway" id="UPA00051">
    <property type="reaction ID" value="UER00465"/>
</dbReference>